<comment type="caution">
    <text evidence="1">The sequence shown here is derived from an EMBL/GenBank/DDBJ whole genome shotgun (WGS) entry which is preliminary data.</text>
</comment>
<feature type="non-terminal residue" evidence="1">
    <location>
        <position position="41"/>
    </location>
</feature>
<evidence type="ECO:0000313" key="1">
    <source>
        <dbReference type="EMBL" id="CAG8842575.1"/>
    </source>
</evidence>
<organism evidence="1 2">
    <name type="scientific">Gigaspora margarita</name>
    <dbReference type="NCBI Taxonomy" id="4874"/>
    <lineage>
        <taxon>Eukaryota</taxon>
        <taxon>Fungi</taxon>
        <taxon>Fungi incertae sedis</taxon>
        <taxon>Mucoromycota</taxon>
        <taxon>Glomeromycotina</taxon>
        <taxon>Glomeromycetes</taxon>
        <taxon>Diversisporales</taxon>
        <taxon>Gigasporaceae</taxon>
        <taxon>Gigaspora</taxon>
    </lineage>
</organism>
<dbReference type="EMBL" id="CAJVQB010069437">
    <property type="protein sequence ID" value="CAG8842575.1"/>
    <property type="molecule type" value="Genomic_DNA"/>
</dbReference>
<accession>A0ABN7WYD5</accession>
<gene>
    <name evidence="1" type="ORF">GMARGA_LOCUS36060</name>
</gene>
<feature type="non-terminal residue" evidence="1">
    <location>
        <position position="1"/>
    </location>
</feature>
<sequence length="41" mass="4991">SYLGCLKFSRHYLFSMFRNNEHITKHNVQDILNKKIKPIKQ</sequence>
<dbReference type="Proteomes" id="UP000789901">
    <property type="component" value="Unassembled WGS sequence"/>
</dbReference>
<keyword evidence="2" id="KW-1185">Reference proteome</keyword>
<reference evidence="1 2" key="1">
    <citation type="submission" date="2021-06" db="EMBL/GenBank/DDBJ databases">
        <authorList>
            <person name="Kallberg Y."/>
            <person name="Tangrot J."/>
            <person name="Rosling A."/>
        </authorList>
    </citation>
    <scope>NUCLEOTIDE SEQUENCE [LARGE SCALE GENOMIC DNA]</scope>
    <source>
        <strain evidence="1 2">120-4 pot B 10/14</strain>
    </source>
</reference>
<proteinExistence type="predicted"/>
<name>A0ABN7WYD5_GIGMA</name>
<protein>
    <submittedName>
        <fullName evidence="1">14141_t:CDS:1</fullName>
    </submittedName>
</protein>
<evidence type="ECO:0000313" key="2">
    <source>
        <dbReference type="Proteomes" id="UP000789901"/>
    </source>
</evidence>